<evidence type="ECO:0000313" key="4">
    <source>
        <dbReference type="Proteomes" id="UP000216725"/>
    </source>
</evidence>
<keyword evidence="2" id="KW-1133">Transmembrane helix</keyword>
<protein>
    <submittedName>
        <fullName evidence="3">Uncharacterized protein</fullName>
    </submittedName>
</protein>
<keyword evidence="4" id="KW-1185">Reference proteome</keyword>
<accession>A0A261EV78</accession>
<feature type="transmembrane region" description="Helical" evidence="2">
    <location>
        <begin position="151"/>
        <end position="172"/>
    </location>
</feature>
<dbReference type="RefSeq" id="WP_094661209.1">
    <property type="nucleotide sequence ID" value="NZ_JBKZBO010000029.1"/>
</dbReference>
<proteinExistence type="predicted"/>
<feature type="region of interest" description="Disordered" evidence="1">
    <location>
        <begin position="1"/>
        <end position="93"/>
    </location>
</feature>
<gene>
    <name evidence="3" type="ORF">PSRA_1401</name>
</gene>
<sequence>MSQEDINPENTHPENTASSGATSPDTIPTIEIDGENIGGGATPSDETPDVDPTTPLRARAASDQRDAAAGYASEAARNGYPGAGEPPHTGDPYAAYPGWDRGKRKVVVYDKPGASIGTVVLGAIVAICSAAMITLLVFGNMLAVPDFWQRFGAFAAIGVGIALIIGAIVSGIRNRRQK</sequence>
<keyword evidence="2" id="KW-0812">Transmembrane</keyword>
<dbReference type="EMBL" id="MWWR01000014">
    <property type="protein sequence ID" value="OZG50770.1"/>
    <property type="molecule type" value="Genomic_DNA"/>
</dbReference>
<dbReference type="Proteomes" id="UP000216725">
    <property type="component" value="Unassembled WGS sequence"/>
</dbReference>
<feature type="transmembrane region" description="Helical" evidence="2">
    <location>
        <begin position="113"/>
        <end position="139"/>
    </location>
</feature>
<comment type="caution">
    <text evidence="3">The sequence shown here is derived from an EMBL/GenBank/DDBJ whole genome shotgun (WGS) entry which is preliminary data.</text>
</comment>
<evidence type="ECO:0000256" key="1">
    <source>
        <dbReference type="SAM" id="MobiDB-lite"/>
    </source>
</evidence>
<feature type="compositionally biased region" description="Polar residues" evidence="1">
    <location>
        <begin position="1"/>
        <end position="26"/>
    </location>
</feature>
<evidence type="ECO:0000313" key="3">
    <source>
        <dbReference type="EMBL" id="OZG50770.1"/>
    </source>
</evidence>
<organism evidence="3 4">
    <name type="scientific">Pseudoscardovia radai</name>
    <dbReference type="NCBI Taxonomy" id="987066"/>
    <lineage>
        <taxon>Bacteria</taxon>
        <taxon>Bacillati</taxon>
        <taxon>Actinomycetota</taxon>
        <taxon>Actinomycetes</taxon>
        <taxon>Bifidobacteriales</taxon>
        <taxon>Bifidobacteriaceae</taxon>
        <taxon>Pseudoscardovia</taxon>
    </lineage>
</organism>
<reference evidence="3 4" key="1">
    <citation type="journal article" date="2017" name="BMC Genomics">
        <title>Comparative genomic and phylogenomic analyses of the Bifidobacteriaceae family.</title>
        <authorList>
            <person name="Lugli G.A."/>
            <person name="Milani C."/>
            <person name="Turroni F."/>
            <person name="Duranti S."/>
            <person name="Mancabelli L."/>
            <person name="Mangifesta M."/>
            <person name="Ferrario C."/>
            <person name="Modesto M."/>
            <person name="Mattarelli P."/>
            <person name="Jiri K."/>
            <person name="van Sinderen D."/>
            <person name="Ventura M."/>
        </authorList>
    </citation>
    <scope>NUCLEOTIDE SEQUENCE [LARGE SCALE GENOMIC DNA]</scope>
    <source>
        <strain evidence="3 4">DSM 24742</strain>
    </source>
</reference>
<name>A0A261EV78_9BIFI</name>
<keyword evidence="2" id="KW-0472">Membrane</keyword>
<evidence type="ECO:0000256" key="2">
    <source>
        <dbReference type="SAM" id="Phobius"/>
    </source>
</evidence>
<dbReference type="AlphaFoldDB" id="A0A261EV78"/>